<name>A0ABY1CST3_MYXFU</name>
<dbReference type="Proteomes" id="UP000183760">
    <property type="component" value="Unassembled WGS sequence"/>
</dbReference>
<dbReference type="EMBL" id="FOIB01000011">
    <property type="protein sequence ID" value="SEU36301.1"/>
    <property type="molecule type" value="Genomic_DNA"/>
</dbReference>
<keyword evidence="2" id="KW-1185">Reference proteome</keyword>
<proteinExistence type="predicted"/>
<evidence type="ECO:0000313" key="2">
    <source>
        <dbReference type="Proteomes" id="UP000183760"/>
    </source>
</evidence>
<evidence type="ECO:0000313" key="1">
    <source>
        <dbReference type="EMBL" id="SEU36301.1"/>
    </source>
</evidence>
<reference evidence="1 2" key="1">
    <citation type="submission" date="2016-10" db="EMBL/GenBank/DDBJ databases">
        <authorList>
            <person name="Varghese N."/>
            <person name="Submissions S."/>
        </authorList>
    </citation>
    <scope>NUCLEOTIDE SEQUENCE [LARGE SCALE GENOMIC DNA]</scope>
    <source>
        <strain evidence="1 2">DSM 16525</strain>
    </source>
</reference>
<gene>
    <name evidence="1" type="ORF">SAMN05443572_111151</name>
</gene>
<organism evidence="1 2">
    <name type="scientific">Myxococcus fulvus</name>
    <dbReference type="NCBI Taxonomy" id="33"/>
    <lineage>
        <taxon>Bacteria</taxon>
        <taxon>Pseudomonadati</taxon>
        <taxon>Myxococcota</taxon>
        <taxon>Myxococcia</taxon>
        <taxon>Myxococcales</taxon>
        <taxon>Cystobacterineae</taxon>
        <taxon>Myxococcaceae</taxon>
        <taxon>Myxococcus</taxon>
    </lineage>
</organism>
<sequence length="336" mass="37929">MSYHLPSKQPVTCALCANESKHWPTHHPADIEFPDLDGRPSQRELLLHHRLHSCPSCGYCAQDLSVAHPSADAVVHSEAYRVLTGGLGRTFAVRQYLRRVMLTDAAEDREEAVVSRLRAAWVLEAGDKTKAARHYLSEAADLMLATPPPAHWEPSGDVDWKGWRGLQRVDVLRRANRHDEALREVARVREVRTSALVERLLSFEEAAIAREDTEPRGVREGLGIGPRLGNKEPRDPLLAYLFAYYRPRLTQMERRALFLEAYDTDAGPRWATDHPQVLALLAEGKEGLARHLERRLLAEHPDTVVINRCPKCGALARTPNARQCRACPHTWRETSP</sequence>
<protein>
    <submittedName>
        <fullName evidence="1">Uncharacterized protein</fullName>
    </submittedName>
</protein>
<comment type="caution">
    <text evidence="1">The sequence shown here is derived from an EMBL/GenBank/DDBJ whole genome shotgun (WGS) entry which is preliminary data.</text>
</comment>
<dbReference type="RefSeq" id="WP_074957960.1">
    <property type="nucleotide sequence ID" value="NZ_BJXR01000068.1"/>
</dbReference>
<accession>A0ABY1CST3</accession>